<dbReference type="InterPro" id="IPR004399">
    <property type="entry name" value="HMP/HMP-P_kinase_dom"/>
</dbReference>
<dbReference type="GO" id="GO:0008972">
    <property type="term" value="F:phosphomethylpyrimidine kinase activity"/>
    <property type="evidence" value="ECO:0007669"/>
    <property type="project" value="InterPro"/>
</dbReference>
<dbReference type="Pfam" id="PF08543">
    <property type="entry name" value="Phos_pyr_kin"/>
    <property type="match status" value="1"/>
</dbReference>
<keyword evidence="8" id="KW-1185">Reference proteome</keyword>
<dbReference type="FunCoup" id="A0A1Q6DTK5">
    <property type="interactions" value="85"/>
</dbReference>
<protein>
    <submittedName>
        <fullName evidence="7">Hydroxymethylpyrimidine/phosphomethylpyrimidine kinase ThiD</fullName>
    </submittedName>
</protein>
<accession>A0A1Q6DTK5</accession>
<dbReference type="EMBL" id="MSDW01000001">
    <property type="protein sequence ID" value="OKY77710.1"/>
    <property type="molecule type" value="Genomic_DNA"/>
</dbReference>
<evidence type="ECO:0000313" key="8">
    <source>
        <dbReference type="Proteomes" id="UP000185744"/>
    </source>
</evidence>
<dbReference type="InterPro" id="IPR013749">
    <property type="entry name" value="PM/HMP-P_kinase-1"/>
</dbReference>
<dbReference type="InterPro" id="IPR019293">
    <property type="entry name" value="ThiN"/>
</dbReference>
<dbReference type="CDD" id="cd01169">
    <property type="entry name" value="HMPP_kinase"/>
    <property type="match status" value="1"/>
</dbReference>
<dbReference type="Proteomes" id="UP000185744">
    <property type="component" value="Unassembled WGS sequence"/>
</dbReference>
<dbReference type="GO" id="GO:0005829">
    <property type="term" value="C:cytosol"/>
    <property type="evidence" value="ECO:0007669"/>
    <property type="project" value="TreeGrafter"/>
</dbReference>
<dbReference type="AlphaFoldDB" id="A0A1Q6DTK5"/>
<evidence type="ECO:0000256" key="1">
    <source>
        <dbReference type="ARBA" id="ARBA00022679"/>
    </source>
</evidence>
<feature type="domain" description="Thiamine-phosphate synthase ThiN" evidence="6">
    <location>
        <begin position="270"/>
        <end position="431"/>
    </location>
</feature>
<evidence type="ECO:0000259" key="5">
    <source>
        <dbReference type="Pfam" id="PF08543"/>
    </source>
</evidence>
<dbReference type="STRING" id="1903181.BTN85_0178"/>
<dbReference type="FunFam" id="3.40.1190.20:FF:000003">
    <property type="entry name" value="Phosphomethylpyrimidine kinase ThiD"/>
    <property type="match status" value="1"/>
</dbReference>
<evidence type="ECO:0000256" key="4">
    <source>
        <dbReference type="ARBA" id="ARBA00022840"/>
    </source>
</evidence>
<name>A0A1Q6DTK5_METT1</name>
<dbReference type="Gene3D" id="3.40.225.10">
    <property type="entry name" value="Class II aldolase/adducin N-terminal domain"/>
    <property type="match status" value="1"/>
</dbReference>
<dbReference type="Pfam" id="PF10120">
    <property type="entry name" value="ThiN"/>
    <property type="match status" value="1"/>
</dbReference>
<proteinExistence type="predicted"/>
<evidence type="ECO:0000259" key="6">
    <source>
        <dbReference type="Pfam" id="PF10120"/>
    </source>
</evidence>
<dbReference type="NCBIfam" id="TIGR00097">
    <property type="entry name" value="HMP-P_kinase"/>
    <property type="match status" value="1"/>
</dbReference>
<keyword evidence="1" id="KW-0808">Transferase</keyword>
<dbReference type="PANTHER" id="PTHR20858:SF17">
    <property type="entry name" value="HYDROXYMETHYLPYRIMIDINE_PHOSPHOMETHYLPYRIMIDINE KINASE THI20-RELATED"/>
    <property type="match status" value="1"/>
</dbReference>
<feature type="domain" description="Pyridoxamine kinase/Phosphomethylpyrimidine kinase" evidence="5">
    <location>
        <begin position="13"/>
        <end position="252"/>
    </location>
</feature>
<gene>
    <name evidence="7" type="ORF">BTN85_0178</name>
</gene>
<dbReference type="InParanoid" id="A0A1Q6DTK5"/>
<keyword evidence="4" id="KW-0067">ATP-binding</keyword>
<dbReference type="SUPFAM" id="SSF53639">
    <property type="entry name" value="AraD/HMP-PK domain-like"/>
    <property type="match status" value="1"/>
</dbReference>
<sequence>MKERVAMSIAGSDSSAGAGIQADLKAFEATGVYGCTVITAITAQNTYSLDEIYNIPNETVKNQIKSNLNDFDIKSIKIGMLHTKENALAVSKTIEEINKPTVLDPVMIAESGYSLIEEKTVEEIKKNLIKKVDVLTPNKSEAESLSSIEIKNEEDVHKAGKRILNLGAQNVVITGGNLNGNDFLINKNGIKKYQGKKFDKKTHGSGCTFSSAIAGYLAKGLTLETAIDKAKKLTEESIKNSHQLGKGNYPVNSIYTLREQKERYSALQELTSSLKELENLDFSPLVPEVGSNFGVAIENPKTPKDIVAVPGRIVSTSDEFEIVGCPKFGASSHISRLILAANSYYNQIKSCLNIKYSKEILSACKELKLNIKKFDREKVPKNNTMTYGVEEALSGSDKKPDLIYDKGGIGKEPMIRVFGSSPIEIIKKIKKLINIL</sequence>
<dbReference type="GO" id="GO:0008902">
    <property type="term" value="F:hydroxymethylpyrimidine kinase activity"/>
    <property type="evidence" value="ECO:0007669"/>
    <property type="project" value="TreeGrafter"/>
</dbReference>
<dbReference type="GO" id="GO:0009228">
    <property type="term" value="P:thiamine biosynthetic process"/>
    <property type="evidence" value="ECO:0007669"/>
    <property type="project" value="InterPro"/>
</dbReference>
<dbReference type="InterPro" id="IPR036409">
    <property type="entry name" value="Aldolase_II/adducin_N_sf"/>
</dbReference>
<dbReference type="PANTHER" id="PTHR20858">
    <property type="entry name" value="PHOSPHOMETHYLPYRIMIDINE KINASE"/>
    <property type="match status" value="1"/>
</dbReference>
<comment type="caution">
    <text evidence="7">The sequence shown here is derived from an EMBL/GenBank/DDBJ whole genome shotgun (WGS) entry which is preliminary data.</text>
</comment>
<dbReference type="GO" id="GO:0005524">
    <property type="term" value="F:ATP binding"/>
    <property type="evidence" value="ECO:0007669"/>
    <property type="project" value="UniProtKB-KW"/>
</dbReference>
<dbReference type="InterPro" id="IPR029056">
    <property type="entry name" value="Ribokinase-like"/>
</dbReference>
<dbReference type="SUPFAM" id="SSF53613">
    <property type="entry name" value="Ribokinase-like"/>
    <property type="match status" value="1"/>
</dbReference>
<evidence type="ECO:0000313" key="7">
    <source>
        <dbReference type="EMBL" id="OKY77710.1"/>
    </source>
</evidence>
<evidence type="ECO:0000256" key="3">
    <source>
        <dbReference type="ARBA" id="ARBA00022777"/>
    </source>
</evidence>
<keyword evidence="2" id="KW-0547">Nucleotide-binding</keyword>
<reference evidence="7" key="1">
    <citation type="submission" date="2016-12" db="EMBL/GenBank/DDBJ databases">
        <title>Discovery of methanogenic haloarchaea.</title>
        <authorList>
            <person name="Sorokin D.Y."/>
            <person name="Makarova K.S."/>
            <person name="Abbas B."/>
            <person name="Ferrer M."/>
            <person name="Golyshin P.N."/>
        </authorList>
    </citation>
    <scope>NUCLEOTIDE SEQUENCE [LARGE SCALE GENOMIC DNA]</scope>
    <source>
        <strain evidence="7">HMET1</strain>
    </source>
</reference>
<organism evidence="7 8">
    <name type="scientific">Methanohalarchaeum thermophilum</name>
    <dbReference type="NCBI Taxonomy" id="1903181"/>
    <lineage>
        <taxon>Archaea</taxon>
        <taxon>Methanobacteriati</taxon>
        <taxon>Methanobacteriota</taxon>
        <taxon>Methanonatronarchaeia</taxon>
        <taxon>Methanonatronarchaeales</taxon>
        <taxon>Methanonatronarchaeaceae</taxon>
        <taxon>Candidatus Methanohalarchaeum</taxon>
    </lineage>
</organism>
<keyword evidence="3 7" id="KW-0418">Kinase</keyword>
<evidence type="ECO:0000256" key="2">
    <source>
        <dbReference type="ARBA" id="ARBA00022741"/>
    </source>
</evidence>
<dbReference type="Gene3D" id="3.40.1190.20">
    <property type="match status" value="1"/>
</dbReference>